<reference evidence="3" key="1">
    <citation type="journal article" date="2019" name="Int. J. Syst. Evol. Microbiol.">
        <title>The Global Catalogue of Microorganisms (GCM) 10K type strain sequencing project: providing services to taxonomists for standard genome sequencing and annotation.</title>
        <authorList>
            <consortium name="The Broad Institute Genomics Platform"/>
            <consortium name="The Broad Institute Genome Sequencing Center for Infectious Disease"/>
            <person name="Wu L."/>
            <person name="Ma J."/>
        </authorList>
    </citation>
    <scope>NUCLEOTIDE SEQUENCE [LARGE SCALE GENOMIC DNA]</scope>
    <source>
        <strain evidence="3">KCTC 42805</strain>
    </source>
</reference>
<dbReference type="PANTHER" id="PTHR13833">
    <property type="match status" value="1"/>
</dbReference>
<protein>
    <submittedName>
        <fullName evidence="2">C1 family peptidase</fullName>
    </submittedName>
</protein>
<dbReference type="InterPro" id="IPR038765">
    <property type="entry name" value="Papain-like_cys_pep_sf"/>
</dbReference>
<feature type="domain" description="Peptidase C1A papain C-terminal" evidence="1">
    <location>
        <begin position="84"/>
        <end position="313"/>
    </location>
</feature>
<dbReference type="Gene3D" id="2.120.10.30">
    <property type="entry name" value="TolB, C-terminal domain"/>
    <property type="match status" value="3"/>
</dbReference>
<keyword evidence="3" id="KW-1185">Reference proteome</keyword>
<dbReference type="CDD" id="cd02619">
    <property type="entry name" value="Peptidase_C1"/>
    <property type="match status" value="1"/>
</dbReference>
<proteinExistence type="predicted"/>
<dbReference type="SUPFAM" id="SSF101898">
    <property type="entry name" value="NHL repeat"/>
    <property type="match status" value="1"/>
</dbReference>
<dbReference type="InterPro" id="IPR000668">
    <property type="entry name" value="Peptidase_C1A_C"/>
</dbReference>
<dbReference type="SMART" id="SM00645">
    <property type="entry name" value="Pept_C1"/>
    <property type="match status" value="1"/>
</dbReference>
<dbReference type="InterPro" id="IPR025660">
    <property type="entry name" value="Pept_his_AS"/>
</dbReference>
<name>A0ABW5M9A9_9BACT</name>
<gene>
    <name evidence="2" type="ORF">ACFSUS_23265</name>
</gene>
<dbReference type="RefSeq" id="WP_381526390.1">
    <property type="nucleotide sequence ID" value="NZ_JBHULN010000019.1"/>
</dbReference>
<accession>A0ABW5M9A9</accession>
<dbReference type="Gene3D" id="3.90.70.10">
    <property type="entry name" value="Cysteine proteinases"/>
    <property type="match status" value="1"/>
</dbReference>
<dbReference type="SUPFAM" id="SSF54001">
    <property type="entry name" value="Cysteine proteinases"/>
    <property type="match status" value="1"/>
</dbReference>
<dbReference type="Proteomes" id="UP001597469">
    <property type="component" value="Unassembled WGS sequence"/>
</dbReference>
<evidence type="ECO:0000313" key="3">
    <source>
        <dbReference type="Proteomes" id="UP001597469"/>
    </source>
</evidence>
<dbReference type="Pfam" id="PF00112">
    <property type="entry name" value="Peptidase_C1"/>
    <property type="match status" value="1"/>
</dbReference>
<dbReference type="InterPro" id="IPR011042">
    <property type="entry name" value="6-blade_b-propeller_TolB-like"/>
</dbReference>
<dbReference type="PROSITE" id="PS00639">
    <property type="entry name" value="THIOL_PROTEASE_HIS"/>
    <property type="match status" value="1"/>
</dbReference>
<sequence>MVRPLRPVLRLFAFLFLIGIMLVECKKGEDTPVTPTPQPSTQIKPGENVGLGANLLPKEAYQALPLLKDPLVGARIAADKLPNLPATYELTANMPPVDNQGMQGSCTAWAVAYAARSYFNKVAKQANYTAPDGKPNQEALFSPAFVYNQVKVNGCANGSSIKDALDLLQTAGVCSLKDMPYSETDCSTQPTAEQKQKAAAYKIKKWARINISPATFRRFLYFDYPIIFASTLDNNFMRLKEKDASGDYIWKSYDASSASGGHAMVLVGYDDQKKAFKLQNSWSDRWANKGYLWLSYDIVERAVQEAYVMVAGDNADLKVPTVETGTATKINEQKVDISGSIKELGGAAVIRYGIQIGVGNLTDQSTKIEAEKAISTLPFAFTVVYAGTSVPTQFSYRAYIETPEGIFYGQIKAYTNGSIDTKFNVICDPLPQELGRDEGLYYNNNLPLKARVISTGLNSFFSDHGFILVQQSARQEDTNLPLDKSPRYSLGAINNPTTFQTIANNLKPAMAYLVYAYLKTSQGQESIYGVADGSSTKGCRYQTPPSIIYSGNSSVSTVLRGVSQVAGAATYSSINKTFYLTDGGGGIYQMKDGQTSKTLFAGINGFSTNEIKDGKGEAARFKGVSKMAADNQGNIFVVDNGDLIRRITVDGTVTTIAGGKRITSGSDPAILDGKGDQARFSTIVDMTIDTQNTLWVIDLYTIRKITPDGAVTTYCGNRTSRQYADGSLATATFYNPVSIAADQTNNLYVLDKNRVRKISSSGVTSVAGRSIYTQSDGKDVIQFDQEKPVSHYVDGQLPSVDFWNPTHLLIDRTGVLYVVDLYRPGGSGGVLNAPHFLRRIDADGRVTTLAGKPEWITSDGVGKNAGLFRVEDMFWHNDELYIIDYGVLKKVTL</sequence>
<dbReference type="EMBL" id="JBHULN010000019">
    <property type="protein sequence ID" value="MFD2573578.1"/>
    <property type="molecule type" value="Genomic_DNA"/>
</dbReference>
<evidence type="ECO:0000313" key="2">
    <source>
        <dbReference type="EMBL" id="MFD2573578.1"/>
    </source>
</evidence>
<comment type="caution">
    <text evidence="2">The sequence shown here is derived from an EMBL/GenBank/DDBJ whole genome shotgun (WGS) entry which is preliminary data.</text>
</comment>
<dbReference type="PANTHER" id="PTHR13833:SF71">
    <property type="entry name" value="NHL DOMAIN-CONTAINING PROTEIN"/>
    <property type="match status" value="1"/>
</dbReference>
<organism evidence="2 3">
    <name type="scientific">Spirosoma soli</name>
    <dbReference type="NCBI Taxonomy" id="1770529"/>
    <lineage>
        <taxon>Bacteria</taxon>
        <taxon>Pseudomonadati</taxon>
        <taxon>Bacteroidota</taxon>
        <taxon>Cytophagia</taxon>
        <taxon>Cytophagales</taxon>
        <taxon>Cytophagaceae</taxon>
        <taxon>Spirosoma</taxon>
    </lineage>
</organism>
<evidence type="ECO:0000259" key="1">
    <source>
        <dbReference type="SMART" id="SM00645"/>
    </source>
</evidence>